<sequence length="185" mass="19255">MGAATCRGAPPGKTIGMAVLRKFARPLLASTFVVGGYAALRSPDAQAPDVTPTALPLTERVLRLPQDAEQLVRITGAVQLGAGGLLALGRLPRAAALALSVSLLPAVLAVEPWWTIDDPDERARQRARFFAVLSALGGVLLAAADTHGKPSLAYRTRQGTRHAADGLADGVRDLAGGVRDRLPIS</sequence>
<reference evidence="5 6" key="1">
    <citation type="submission" date="2016-11" db="EMBL/GenBank/DDBJ databases">
        <authorList>
            <person name="Jaros S."/>
            <person name="Januszkiewicz K."/>
            <person name="Wedrychowicz H."/>
        </authorList>
    </citation>
    <scope>NUCLEOTIDE SEQUENCE [LARGE SCALE GENOMIC DNA]</scope>
    <source>
        <strain evidence="5 6">CGMCC 4.2025</strain>
    </source>
</reference>
<dbReference type="Pfam" id="PF07681">
    <property type="entry name" value="DoxX"/>
    <property type="match status" value="1"/>
</dbReference>
<keyword evidence="4" id="KW-0472">Membrane</keyword>
<accession>A0A1M7K021</accession>
<organism evidence="5 6">
    <name type="scientific">Actinacidiphila paucisporea</name>
    <dbReference type="NCBI Taxonomy" id="310782"/>
    <lineage>
        <taxon>Bacteria</taxon>
        <taxon>Bacillati</taxon>
        <taxon>Actinomycetota</taxon>
        <taxon>Actinomycetes</taxon>
        <taxon>Kitasatosporales</taxon>
        <taxon>Streptomycetaceae</taxon>
        <taxon>Actinacidiphila</taxon>
    </lineage>
</organism>
<dbReference type="GO" id="GO:0016020">
    <property type="term" value="C:membrane"/>
    <property type="evidence" value="ECO:0007669"/>
    <property type="project" value="UniProtKB-SubCell"/>
</dbReference>
<evidence type="ECO:0000256" key="1">
    <source>
        <dbReference type="ARBA" id="ARBA00004141"/>
    </source>
</evidence>
<evidence type="ECO:0000256" key="2">
    <source>
        <dbReference type="ARBA" id="ARBA00022692"/>
    </source>
</evidence>
<evidence type="ECO:0000256" key="4">
    <source>
        <dbReference type="ARBA" id="ARBA00023136"/>
    </source>
</evidence>
<name>A0A1M7K021_9ACTN</name>
<keyword evidence="6" id="KW-1185">Reference proteome</keyword>
<dbReference type="Proteomes" id="UP000184111">
    <property type="component" value="Unassembled WGS sequence"/>
</dbReference>
<comment type="subcellular location">
    <subcellularLocation>
        <location evidence="1">Membrane</location>
        <topology evidence="1">Multi-pass membrane protein</topology>
    </subcellularLocation>
</comment>
<evidence type="ECO:0000256" key="3">
    <source>
        <dbReference type="ARBA" id="ARBA00022989"/>
    </source>
</evidence>
<evidence type="ECO:0000313" key="5">
    <source>
        <dbReference type="EMBL" id="SHM58616.1"/>
    </source>
</evidence>
<keyword evidence="2" id="KW-0812">Transmembrane</keyword>
<dbReference type="InterPro" id="IPR032808">
    <property type="entry name" value="DoxX"/>
</dbReference>
<dbReference type="EMBL" id="FRBI01000012">
    <property type="protein sequence ID" value="SHM58616.1"/>
    <property type="molecule type" value="Genomic_DNA"/>
</dbReference>
<keyword evidence="3" id="KW-1133">Transmembrane helix</keyword>
<gene>
    <name evidence="5" type="ORF">SAMN05216499_112101</name>
</gene>
<dbReference type="STRING" id="310782.SAMN05216499_112101"/>
<protein>
    <submittedName>
        <fullName evidence="5">Uncharacterized membrane protein YphA, DoxX/SURF4 family</fullName>
    </submittedName>
</protein>
<proteinExistence type="predicted"/>
<evidence type="ECO:0000313" key="6">
    <source>
        <dbReference type="Proteomes" id="UP000184111"/>
    </source>
</evidence>
<dbReference type="AlphaFoldDB" id="A0A1M7K021"/>